<evidence type="ECO:0000313" key="4">
    <source>
        <dbReference type="EMBL" id="GAA4536090.1"/>
    </source>
</evidence>
<dbReference type="Pfam" id="PF00486">
    <property type="entry name" value="Trans_reg_C"/>
    <property type="match status" value="1"/>
</dbReference>
<keyword evidence="1 2" id="KW-0238">DNA-binding</keyword>
<evidence type="ECO:0000313" key="5">
    <source>
        <dbReference type="Proteomes" id="UP001501598"/>
    </source>
</evidence>
<accession>A0ABP8RDY2</accession>
<dbReference type="RefSeq" id="WP_345411808.1">
    <property type="nucleotide sequence ID" value="NZ_BAABGT010000004.1"/>
</dbReference>
<sequence>MDVLVLTSAHDGRVVLPGLDLLPHRVSTRRPTVAEYLASDPCDAVLVDGRTHPSAARELSRRLVATTRGFPVIGVIDETAAPHVDGDWAIVQLVLSGAGPAEIDARLRLAQRHRSAEPEQRPSVLGVGPFTIDAQTYTISLDGRPLPLTHHQFELLKALLVHAGRPLSRADLIAECAGWTDDTSPRAVDCHVRAVRAKLGPHRDAIRTVRGHGYLIPWSPPVRPPTP</sequence>
<gene>
    <name evidence="4" type="ORF">GCM10023175_02470</name>
</gene>
<dbReference type="InterPro" id="IPR001867">
    <property type="entry name" value="OmpR/PhoB-type_DNA-bd"/>
</dbReference>
<proteinExistence type="predicted"/>
<evidence type="ECO:0000256" key="1">
    <source>
        <dbReference type="ARBA" id="ARBA00023125"/>
    </source>
</evidence>
<name>A0ABP8RDY2_9PSEU</name>
<keyword evidence="5" id="KW-1185">Reference proteome</keyword>
<evidence type="ECO:0000259" key="3">
    <source>
        <dbReference type="PROSITE" id="PS51755"/>
    </source>
</evidence>
<dbReference type="InterPro" id="IPR049170">
    <property type="entry name" value="GlnR_N"/>
</dbReference>
<dbReference type="Proteomes" id="UP001501598">
    <property type="component" value="Unassembled WGS sequence"/>
</dbReference>
<dbReference type="Gene3D" id="1.10.10.10">
    <property type="entry name" value="Winged helix-like DNA-binding domain superfamily/Winged helix DNA-binding domain"/>
    <property type="match status" value="1"/>
</dbReference>
<dbReference type="SUPFAM" id="SSF46894">
    <property type="entry name" value="C-terminal effector domain of the bipartite response regulators"/>
    <property type="match status" value="1"/>
</dbReference>
<dbReference type="PANTHER" id="PTHR48111:SF16">
    <property type="entry name" value="TRANSCRIPTIONAL REGULATORY PROTEIN GLNR"/>
    <property type="match status" value="1"/>
</dbReference>
<dbReference type="PANTHER" id="PTHR48111">
    <property type="entry name" value="REGULATOR OF RPOS"/>
    <property type="match status" value="1"/>
</dbReference>
<feature type="domain" description="OmpR/PhoB-type" evidence="3">
    <location>
        <begin position="122"/>
        <end position="218"/>
    </location>
</feature>
<dbReference type="Pfam" id="PF21695">
    <property type="entry name" value="GlnR_1st"/>
    <property type="match status" value="1"/>
</dbReference>
<reference evidence="5" key="1">
    <citation type="journal article" date="2019" name="Int. J. Syst. Evol. Microbiol.">
        <title>The Global Catalogue of Microorganisms (GCM) 10K type strain sequencing project: providing services to taxonomists for standard genome sequencing and annotation.</title>
        <authorList>
            <consortium name="The Broad Institute Genomics Platform"/>
            <consortium name="The Broad Institute Genome Sequencing Center for Infectious Disease"/>
            <person name="Wu L."/>
            <person name="Ma J."/>
        </authorList>
    </citation>
    <scope>NUCLEOTIDE SEQUENCE [LARGE SCALE GENOMIC DNA]</scope>
    <source>
        <strain evidence="5">JCM 17906</strain>
    </source>
</reference>
<dbReference type="Gene3D" id="3.40.50.2300">
    <property type="match status" value="1"/>
</dbReference>
<dbReference type="InterPro" id="IPR036388">
    <property type="entry name" value="WH-like_DNA-bd_sf"/>
</dbReference>
<comment type="caution">
    <text evidence="4">The sequence shown here is derived from an EMBL/GenBank/DDBJ whole genome shotgun (WGS) entry which is preliminary data.</text>
</comment>
<feature type="DNA-binding region" description="OmpR/PhoB-type" evidence="2">
    <location>
        <begin position="122"/>
        <end position="218"/>
    </location>
</feature>
<dbReference type="InterPro" id="IPR039420">
    <property type="entry name" value="WalR-like"/>
</dbReference>
<dbReference type="PROSITE" id="PS51755">
    <property type="entry name" value="OMPR_PHOB"/>
    <property type="match status" value="1"/>
</dbReference>
<protein>
    <submittedName>
        <fullName evidence="4">Response regulator transcription factor</fullName>
    </submittedName>
</protein>
<organism evidence="4 5">
    <name type="scientific">Pseudonocardia xishanensis</name>
    <dbReference type="NCBI Taxonomy" id="630995"/>
    <lineage>
        <taxon>Bacteria</taxon>
        <taxon>Bacillati</taxon>
        <taxon>Actinomycetota</taxon>
        <taxon>Actinomycetes</taxon>
        <taxon>Pseudonocardiales</taxon>
        <taxon>Pseudonocardiaceae</taxon>
        <taxon>Pseudonocardia</taxon>
    </lineage>
</organism>
<dbReference type="SMART" id="SM00862">
    <property type="entry name" value="Trans_reg_C"/>
    <property type="match status" value="1"/>
</dbReference>
<dbReference type="InterPro" id="IPR016032">
    <property type="entry name" value="Sig_transdc_resp-reg_C-effctor"/>
</dbReference>
<evidence type="ECO:0000256" key="2">
    <source>
        <dbReference type="PROSITE-ProRule" id="PRU01091"/>
    </source>
</evidence>
<dbReference type="CDD" id="cd00383">
    <property type="entry name" value="trans_reg_C"/>
    <property type="match status" value="1"/>
</dbReference>
<dbReference type="EMBL" id="BAABGT010000004">
    <property type="protein sequence ID" value="GAA4536090.1"/>
    <property type="molecule type" value="Genomic_DNA"/>
</dbReference>